<dbReference type="Gene3D" id="1.25.10.10">
    <property type="entry name" value="Leucine-rich Repeat Variant"/>
    <property type="match status" value="1"/>
</dbReference>
<dbReference type="OrthoDB" id="3268246at2759"/>
<evidence type="ECO:0000313" key="9">
    <source>
        <dbReference type="EMBL" id="EKX39461.1"/>
    </source>
</evidence>
<evidence type="ECO:0000313" key="11">
    <source>
        <dbReference type="Proteomes" id="UP000011087"/>
    </source>
</evidence>
<keyword evidence="6" id="KW-0653">Protein transport</keyword>
<dbReference type="PANTHER" id="PTHR10997">
    <property type="entry name" value="IMPORTIN-7, 8, 11"/>
    <property type="match status" value="1"/>
</dbReference>
<dbReference type="AlphaFoldDB" id="L1IT67"/>
<dbReference type="Pfam" id="PF08506">
    <property type="entry name" value="Cse1"/>
    <property type="match status" value="1"/>
</dbReference>
<dbReference type="HOGENOM" id="CLU_009614_0_0_1"/>
<feature type="domain" description="Importin N-terminal" evidence="8">
    <location>
        <begin position="29"/>
        <end position="103"/>
    </location>
</feature>
<sequence>MNPTPENLQHLANFLGQTLSPDPTARKGAEAQLNQAKVQPGYPLLLLRLVGASEPAAEIRLQGAIQLKNLINNHWIASESHDFSISDADKAAVKAEIVSASMTVPEKLQPFLSESLSTICNADFPLDQKWPELLPQLMSNLDSDNPAVAVATLKIIHAIAQKYVTASHTDELWAEIKAVLALHERLLRTHSSCLAMVQQQSGNKAILEVLFQTLELLARIFYDLNYQDIPEVFEDNLDVWMQGFHQLLNLPDPVKALFNDNDEKLSSLYQMQRAICEALHLYADKYIVIVDDSDRGSRPDERPVFQKHLGTFVEDVWALLTHLGVQYQFDQLAAAAIRFLSSVLKGTHYTFFQPAHLQSIVNNVVVPGLRIRESDEEDFEDNPLEYMQRDLEGGVTDTRRGVTCELVNAMCIHFEAPTSQLCMTEIESALNQYQADNSKWKAKDAAIYLFIALAVKAETKAGGVVMINPHVDIVSFFQRYVLPDLQAVTAANVSKNPILMADLLKFLLIFRNQLPKEAYAVMFPILNVLLTSQDCIVHTYAACCLEKMLTVKDGEVPRVGRVELQPMLQPFLTNLFAALNHTASKENPHIMKCVMRMINVAQADVVTVAALLAGKLTEILSDLCNVSSLHLETLAGVIKQICVAGDVNAVNAMEGMLLPPFKMVMEQDITEFQPYFVQLVAQLLEKRPAPIPEVYVQTLPILLQQPVWASKANQPALSRLIKAYINRITDVIIANQALFHQILGLIQFLMMSKMTDNYAFGILNSILCHVPSSKYPEFLPVLTNAALDRFQKLPQASNGKFLRGLIVFFSLYIAKHGPEMLLDQLESTQAGLMEQFLTHVWVPKLNQVVNDSIDKKVCQIGMCRLLCESPRAHKYGCWATAMDAVCKSLQNNRGGIHMNNNVEDDVDFEFLVSYNNSSFMALHNAAQDKAATDPLPDVPDAGRFVIEKLQQTASQAPNLAPTIQTLAQQYQLS</sequence>
<protein>
    <recommendedName>
        <fullName evidence="8">Importin N-terminal domain-containing protein</fullName>
    </recommendedName>
</protein>
<dbReference type="InterPro" id="IPR011989">
    <property type="entry name" value="ARM-like"/>
</dbReference>
<dbReference type="STRING" id="905079.L1IT67"/>
<dbReference type="InterPro" id="IPR013713">
    <property type="entry name" value="XPO2_central"/>
</dbReference>
<dbReference type="GO" id="GO:0006611">
    <property type="term" value="P:protein export from nucleus"/>
    <property type="evidence" value="ECO:0007669"/>
    <property type="project" value="TreeGrafter"/>
</dbReference>
<organism evidence="9">
    <name type="scientific">Guillardia theta (strain CCMP2712)</name>
    <name type="common">Cryptophyte</name>
    <dbReference type="NCBI Taxonomy" id="905079"/>
    <lineage>
        <taxon>Eukaryota</taxon>
        <taxon>Cryptophyceae</taxon>
        <taxon>Pyrenomonadales</taxon>
        <taxon>Geminigeraceae</taxon>
        <taxon>Guillardia</taxon>
    </lineage>
</organism>
<dbReference type="Pfam" id="PF03378">
    <property type="entry name" value="CAS_CSE1"/>
    <property type="match status" value="1"/>
</dbReference>
<dbReference type="EnsemblProtists" id="EKX39461">
    <property type="protein sequence ID" value="EKX39461"/>
    <property type="gene ID" value="GUITHDRAFT_164939"/>
</dbReference>
<comment type="similarity">
    <text evidence="3">Belongs to the XPO2/CSE1 family.</text>
</comment>
<dbReference type="InterPro" id="IPR016024">
    <property type="entry name" value="ARM-type_fold"/>
</dbReference>
<evidence type="ECO:0000256" key="3">
    <source>
        <dbReference type="ARBA" id="ARBA00008669"/>
    </source>
</evidence>
<dbReference type="KEGG" id="gtt:GUITHDRAFT_164939"/>
<reference evidence="10" key="3">
    <citation type="submission" date="2016-03" db="UniProtKB">
        <authorList>
            <consortium name="EnsemblProtists"/>
        </authorList>
    </citation>
    <scope>IDENTIFICATION</scope>
</reference>
<accession>L1IT67</accession>
<dbReference type="EMBL" id="JH993039">
    <property type="protein sequence ID" value="EKX39461.1"/>
    <property type="molecule type" value="Genomic_DNA"/>
</dbReference>
<dbReference type="SUPFAM" id="SSF48371">
    <property type="entry name" value="ARM repeat"/>
    <property type="match status" value="1"/>
</dbReference>
<evidence type="ECO:0000256" key="4">
    <source>
        <dbReference type="ARBA" id="ARBA00022448"/>
    </source>
</evidence>
<evidence type="ECO:0000256" key="5">
    <source>
        <dbReference type="ARBA" id="ARBA00022490"/>
    </source>
</evidence>
<gene>
    <name evidence="9" type="ORF">GUITHDRAFT_164939</name>
</gene>
<dbReference type="OMA" id="AENEFLM"/>
<evidence type="ECO:0000256" key="2">
    <source>
        <dbReference type="ARBA" id="ARBA00004496"/>
    </source>
</evidence>
<dbReference type="GO" id="GO:0005829">
    <property type="term" value="C:cytosol"/>
    <property type="evidence" value="ECO:0007669"/>
    <property type="project" value="TreeGrafter"/>
</dbReference>
<name>L1IT67_GUITC</name>
<keyword evidence="4" id="KW-0813">Transport</keyword>
<dbReference type="GO" id="GO:0005635">
    <property type="term" value="C:nuclear envelope"/>
    <property type="evidence" value="ECO:0007669"/>
    <property type="project" value="TreeGrafter"/>
</dbReference>
<reference evidence="9 11" key="1">
    <citation type="journal article" date="2012" name="Nature">
        <title>Algal genomes reveal evolutionary mosaicism and the fate of nucleomorphs.</title>
        <authorList>
            <consortium name="DOE Joint Genome Institute"/>
            <person name="Curtis B.A."/>
            <person name="Tanifuji G."/>
            <person name="Burki F."/>
            <person name="Gruber A."/>
            <person name="Irimia M."/>
            <person name="Maruyama S."/>
            <person name="Arias M.C."/>
            <person name="Ball S.G."/>
            <person name="Gile G.H."/>
            <person name="Hirakawa Y."/>
            <person name="Hopkins J.F."/>
            <person name="Kuo A."/>
            <person name="Rensing S.A."/>
            <person name="Schmutz J."/>
            <person name="Symeonidi A."/>
            <person name="Elias M."/>
            <person name="Eveleigh R.J."/>
            <person name="Herman E.K."/>
            <person name="Klute M.J."/>
            <person name="Nakayama T."/>
            <person name="Obornik M."/>
            <person name="Reyes-Prieto A."/>
            <person name="Armbrust E.V."/>
            <person name="Aves S.J."/>
            <person name="Beiko R.G."/>
            <person name="Coutinho P."/>
            <person name="Dacks J.B."/>
            <person name="Durnford D.G."/>
            <person name="Fast N.M."/>
            <person name="Green B.R."/>
            <person name="Grisdale C.J."/>
            <person name="Hempel F."/>
            <person name="Henrissat B."/>
            <person name="Hoppner M.P."/>
            <person name="Ishida K."/>
            <person name="Kim E."/>
            <person name="Koreny L."/>
            <person name="Kroth P.G."/>
            <person name="Liu Y."/>
            <person name="Malik S.B."/>
            <person name="Maier U.G."/>
            <person name="McRose D."/>
            <person name="Mock T."/>
            <person name="Neilson J.A."/>
            <person name="Onodera N.T."/>
            <person name="Poole A.M."/>
            <person name="Pritham E.J."/>
            <person name="Richards T.A."/>
            <person name="Rocap G."/>
            <person name="Roy S.W."/>
            <person name="Sarai C."/>
            <person name="Schaack S."/>
            <person name="Shirato S."/>
            <person name="Slamovits C.H."/>
            <person name="Spencer D.F."/>
            <person name="Suzuki S."/>
            <person name="Worden A.Z."/>
            <person name="Zauner S."/>
            <person name="Barry K."/>
            <person name="Bell C."/>
            <person name="Bharti A.K."/>
            <person name="Crow J.A."/>
            <person name="Grimwood J."/>
            <person name="Kramer R."/>
            <person name="Lindquist E."/>
            <person name="Lucas S."/>
            <person name="Salamov A."/>
            <person name="McFadden G.I."/>
            <person name="Lane C.E."/>
            <person name="Keeling P.J."/>
            <person name="Gray M.W."/>
            <person name="Grigoriev I.V."/>
            <person name="Archibald J.M."/>
        </authorList>
    </citation>
    <scope>NUCLEOTIDE SEQUENCE</scope>
    <source>
        <strain evidence="9 11">CCMP2712</strain>
    </source>
</reference>
<keyword evidence="5" id="KW-0963">Cytoplasm</keyword>
<dbReference type="PANTHER" id="PTHR10997:SF8">
    <property type="entry name" value="EXPORTIN-2"/>
    <property type="match status" value="1"/>
</dbReference>
<proteinExistence type="inferred from homology"/>
<evidence type="ECO:0000256" key="6">
    <source>
        <dbReference type="ARBA" id="ARBA00022927"/>
    </source>
</evidence>
<dbReference type="InterPro" id="IPR001494">
    <property type="entry name" value="Importin-beta_N"/>
</dbReference>
<evidence type="ECO:0000313" key="10">
    <source>
        <dbReference type="EnsemblProtists" id="EKX39461"/>
    </source>
</evidence>
<dbReference type="PaxDb" id="55529-EKX39461"/>
<dbReference type="SMART" id="SM00913">
    <property type="entry name" value="IBN_N"/>
    <property type="match status" value="1"/>
</dbReference>
<evidence type="ECO:0000256" key="7">
    <source>
        <dbReference type="ARBA" id="ARBA00023242"/>
    </source>
</evidence>
<keyword evidence="7" id="KW-0539">Nucleus</keyword>
<dbReference type="GO" id="GO:0006606">
    <property type="term" value="P:protein import into nucleus"/>
    <property type="evidence" value="ECO:0007669"/>
    <property type="project" value="TreeGrafter"/>
</dbReference>
<dbReference type="PROSITE" id="PS50166">
    <property type="entry name" value="IMPORTIN_B_NT"/>
    <property type="match status" value="1"/>
</dbReference>
<evidence type="ECO:0000259" key="8">
    <source>
        <dbReference type="PROSITE" id="PS50166"/>
    </source>
</evidence>
<dbReference type="GeneID" id="17296178"/>
<dbReference type="eggNOG" id="KOG1992">
    <property type="taxonomic scope" value="Eukaryota"/>
</dbReference>
<dbReference type="Proteomes" id="UP000011087">
    <property type="component" value="Unassembled WGS sequence"/>
</dbReference>
<keyword evidence="11" id="KW-1185">Reference proteome</keyword>
<comment type="subcellular location">
    <subcellularLocation>
        <location evidence="2">Cytoplasm</location>
    </subcellularLocation>
    <subcellularLocation>
        <location evidence="1">Nucleus</location>
    </subcellularLocation>
</comment>
<dbReference type="GO" id="GO:0005049">
    <property type="term" value="F:nuclear export signal receptor activity"/>
    <property type="evidence" value="ECO:0007669"/>
    <property type="project" value="TreeGrafter"/>
</dbReference>
<dbReference type="GO" id="GO:0031267">
    <property type="term" value="F:small GTPase binding"/>
    <property type="evidence" value="ECO:0007669"/>
    <property type="project" value="InterPro"/>
</dbReference>
<dbReference type="Pfam" id="PF03810">
    <property type="entry name" value="IBN_N"/>
    <property type="match status" value="1"/>
</dbReference>
<reference evidence="11" key="2">
    <citation type="submission" date="2012-11" db="EMBL/GenBank/DDBJ databases">
        <authorList>
            <person name="Kuo A."/>
            <person name="Curtis B.A."/>
            <person name="Tanifuji G."/>
            <person name="Burki F."/>
            <person name="Gruber A."/>
            <person name="Irimia M."/>
            <person name="Maruyama S."/>
            <person name="Arias M.C."/>
            <person name="Ball S.G."/>
            <person name="Gile G.H."/>
            <person name="Hirakawa Y."/>
            <person name="Hopkins J.F."/>
            <person name="Rensing S.A."/>
            <person name="Schmutz J."/>
            <person name="Symeonidi A."/>
            <person name="Elias M."/>
            <person name="Eveleigh R.J."/>
            <person name="Herman E.K."/>
            <person name="Klute M.J."/>
            <person name="Nakayama T."/>
            <person name="Obornik M."/>
            <person name="Reyes-Prieto A."/>
            <person name="Armbrust E.V."/>
            <person name="Aves S.J."/>
            <person name="Beiko R.G."/>
            <person name="Coutinho P."/>
            <person name="Dacks J.B."/>
            <person name="Durnford D.G."/>
            <person name="Fast N.M."/>
            <person name="Green B.R."/>
            <person name="Grisdale C."/>
            <person name="Hempe F."/>
            <person name="Henrissat B."/>
            <person name="Hoppner M.P."/>
            <person name="Ishida K.-I."/>
            <person name="Kim E."/>
            <person name="Koreny L."/>
            <person name="Kroth P.G."/>
            <person name="Liu Y."/>
            <person name="Malik S.-B."/>
            <person name="Maier U.G."/>
            <person name="McRose D."/>
            <person name="Mock T."/>
            <person name="Neilson J.A."/>
            <person name="Onodera N.T."/>
            <person name="Poole A.M."/>
            <person name="Pritham E.J."/>
            <person name="Richards T.A."/>
            <person name="Rocap G."/>
            <person name="Roy S.W."/>
            <person name="Sarai C."/>
            <person name="Schaack S."/>
            <person name="Shirato S."/>
            <person name="Slamovits C.H."/>
            <person name="Spencer D.F."/>
            <person name="Suzuki S."/>
            <person name="Worden A.Z."/>
            <person name="Zauner S."/>
            <person name="Barry K."/>
            <person name="Bell C."/>
            <person name="Bharti A.K."/>
            <person name="Crow J.A."/>
            <person name="Grimwood J."/>
            <person name="Kramer R."/>
            <person name="Lindquist E."/>
            <person name="Lucas S."/>
            <person name="Salamov A."/>
            <person name="McFadden G.I."/>
            <person name="Lane C.E."/>
            <person name="Keeling P.J."/>
            <person name="Gray M.W."/>
            <person name="Grigoriev I.V."/>
            <person name="Archibald J.M."/>
        </authorList>
    </citation>
    <scope>NUCLEOTIDE SEQUENCE</scope>
    <source>
        <strain evidence="11">CCMP2712</strain>
    </source>
</reference>
<dbReference type="RefSeq" id="XP_005826441.1">
    <property type="nucleotide sequence ID" value="XM_005826384.1"/>
</dbReference>
<dbReference type="InterPro" id="IPR005043">
    <property type="entry name" value="XPO2_C"/>
</dbReference>
<evidence type="ECO:0000256" key="1">
    <source>
        <dbReference type="ARBA" id="ARBA00004123"/>
    </source>
</evidence>